<protein>
    <submittedName>
        <fullName evidence="7">Alpha/beta hydrolase</fullName>
    </submittedName>
</protein>
<dbReference type="InterPro" id="IPR013094">
    <property type="entry name" value="AB_hydrolase_3"/>
</dbReference>
<dbReference type="AlphaFoldDB" id="A0A4U6QFM1"/>
<dbReference type="SUPFAM" id="SSF53474">
    <property type="entry name" value="alpha/beta-Hydrolases"/>
    <property type="match status" value="1"/>
</dbReference>
<dbReference type="GO" id="GO:0016787">
    <property type="term" value="F:hydrolase activity"/>
    <property type="evidence" value="ECO:0007669"/>
    <property type="project" value="UniProtKB-KW"/>
</dbReference>
<organism evidence="7 8">
    <name type="scientific">Nakamurella flava</name>
    <dbReference type="NCBI Taxonomy" id="2576308"/>
    <lineage>
        <taxon>Bacteria</taxon>
        <taxon>Bacillati</taxon>
        <taxon>Actinomycetota</taxon>
        <taxon>Actinomycetes</taxon>
        <taxon>Nakamurellales</taxon>
        <taxon>Nakamurellaceae</taxon>
        <taxon>Nakamurella</taxon>
    </lineage>
</organism>
<feature type="active site" evidence="3">
    <location>
        <position position="259"/>
    </location>
</feature>
<keyword evidence="5" id="KW-1133">Transmembrane helix</keyword>
<evidence type="ECO:0000256" key="3">
    <source>
        <dbReference type="PROSITE-ProRule" id="PRU10038"/>
    </source>
</evidence>
<gene>
    <name evidence="7" type="ORF">FDO65_15180</name>
</gene>
<dbReference type="PROSITE" id="PS01174">
    <property type="entry name" value="LIPASE_GDXG_SER"/>
    <property type="match status" value="1"/>
</dbReference>
<dbReference type="OrthoDB" id="9803828at2"/>
<dbReference type="Proteomes" id="UP000306985">
    <property type="component" value="Unassembled WGS sequence"/>
</dbReference>
<feature type="region of interest" description="Disordered" evidence="4">
    <location>
        <begin position="45"/>
        <end position="72"/>
    </location>
</feature>
<dbReference type="InterPro" id="IPR050300">
    <property type="entry name" value="GDXG_lipolytic_enzyme"/>
</dbReference>
<dbReference type="InterPro" id="IPR029058">
    <property type="entry name" value="AB_hydrolase_fold"/>
</dbReference>
<name>A0A4U6QFM1_9ACTN</name>
<keyword evidence="5" id="KW-0812">Transmembrane</keyword>
<accession>A0A4U6QFM1</accession>
<sequence>MVDRRAAASGWSTTMMSRSAGISCGARWLAKESCFLPSVMDRSAGRRRRSRRLSKPVPSPRRAMGRSDRTTGRVFGRVGRGAAVAVGLALVPVSTFAAVLLTPRPTVALIRFAFTKGAARTRAAMQAGIDGPLFADPETGRRQAVPTVTDHLDVAYGPDRDERLDVFEPATTGPSTGRPVLVWVHGGGWVSGDKSDVAPYLRALAAVTGAVCVGVNYSVPPRRSYPTAIRQLTDALAFLRREADRWELDATRVVLAGDSAGAQLAGQLTEVVTTPGLADDIGVPVPLPAEHLRAIVLCCGLFVLPHGMPAPAVVRFAGDQVSRAYLAGPVRPDDPRIEQLDVAARATDAFPPTFVTAGNADPLLPSSRALVDRLHELGVPVQTRFFPDDHTPRLPHEYQFHLDLADARTCFADIAAFVGRHTAD</sequence>
<feature type="compositionally biased region" description="Basic residues" evidence="4">
    <location>
        <begin position="45"/>
        <end position="54"/>
    </location>
</feature>
<dbReference type="PANTHER" id="PTHR48081">
    <property type="entry name" value="AB HYDROLASE SUPERFAMILY PROTEIN C4A8.06C"/>
    <property type="match status" value="1"/>
</dbReference>
<evidence type="ECO:0000259" key="6">
    <source>
        <dbReference type="Pfam" id="PF07859"/>
    </source>
</evidence>
<keyword evidence="5" id="KW-0472">Membrane</keyword>
<comment type="caution">
    <text evidence="7">The sequence shown here is derived from an EMBL/GenBank/DDBJ whole genome shotgun (WGS) entry which is preliminary data.</text>
</comment>
<evidence type="ECO:0000256" key="5">
    <source>
        <dbReference type="SAM" id="Phobius"/>
    </source>
</evidence>
<evidence type="ECO:0000313" key="7">
    <source>
        <dbReference type="EMBL" id="TKV58842.1"/>
    </source>
</evidence>
<evidence type="ECO:0000256" key="1">
    <source>
        <dbReference type="ARBA" id="ARBA00010515"/>
    </source>
</evidence>
<dbReference type="EMBL" id="SZZH01000003">
    <property type="protein sequence ID" value="TKV58842.1"/>
    <property type="molecule type" value="Genomic_DNA"/>
</dbReference>
<dbReference type="Gene3D" id="3.40.50.1820">
    <property type="entry name" value="alpha/beta hydrolase"/>
    <property type="match status" value="1"/>
</dbReference>
<proteinExistence type="inferred from homology"/>
<comment type="similarity">
    <text evidence="1">Belongs to the 'GDXG' lipolytic enzyme family.</text>
</comment>
<dbReference type="InterPro" id="IPR033140">
    <property type="entry name" value="Lipase_GDXG_put_SER_AS"/>
</dbReference>
<feature type="transmembrane region" description="Helical" evidence="5">
    <location>
        <begin position="82"/>
        <end position="101"/>
    </location>
</feature>
<keyword evidence="8" id="KW-1185">Reference proteome</keyword>
<evidence type="ECO:0000256" key="2">
    <source>
        <dbReference type="ARBA" id="ARBA00022801"/>
    </source>
</evidence>
<keyword evidence="2 7" id="KW-0378">Hydrolase</keyword>
<evidence type="ECO:0000313" key="8">
    <source>
        <dbReference type="Proteomes" id="UP000306985"/>
    </source>
</evidence>
<dbReference type="Pfam" id="PF07859">
    <property type="entry name" value="Abhydrolase_3"/>
    <property type="match status" value="1"/>
</dbReference>
<evidence type="ECO:0000256" key="4">
    <source>
        <dbReference type="SAM" id="MobiDB-lite"/>
    </source>
</evidence>
<feature type="domain" description="Alpha/beta hydrolase fold-3" evidence="6">
    <location>
        <begin position="181"/>
        <end position="388"/>
    </location>
</feature>
<dbReference type="PANTHER" id="PTHR48081:SF6">
    <property type="entry name" value="PEPTIDASE S9 PROLYL OLIGOPEPTIDASE CATALYTIC DOMAIN-CONTAINING PROTEIN"/>
    <property type="match status" value="1"/>
</dbReference>
<reference evidence="7 8" key="1">
    <citation type="submission" date="2019-05" db="EMBL/GenBank/DDBJ databases">
        <title>Nakamurella sp. N5BH11, whole genome shotgun sequence.</title>
        <authorList>
            <person name="Tuo L."/>
        </authorList>
    </citation>
    <scope>NUCLEOTIDE SEQUENCE [LARGE SCALE GENOMIC DNA]</scope>
    <source>
        <strain evidence="7 8">N5BH11</strain>
    </source>
</reference>